<comment type="cofactor">
    <cofactor evidence="1">
        <name>Mg(2+)</name>
        <dbReference type="ChEBI" id="CHEBI:18420"/>
    </cofactor>
</comment>
<dbReference type="PROSITE" id="PS51859">
    <property type="entry name" value="RHO_BD"/>
    <property type="match status" value="1"/>
</dbReference>
<evidence type="ECO:0000259" key="21">
    <source>
        <dbReference type="PROSITE" id="PS51285"/>
    </source>
</evidence>
<dbReference type="GO" id="GO:0007266">
    <property type="term" value="P:Rho protein signal transduction"/>
    <property type="evidence" value="ECO:0007669"/>
    <property type="project" value="UniProtKB-UniRule"/>
</dbReference>
<feature type="domain" description="RhoBD" evidence="22">
    <location>
        <begin position="684"/>
        <end position="754"/>
    </location>
</feature>
<evidence type="ECO:0000256" key="7">
    <source>
        <dbReference type="ARBA" id="ARBA00022490"/>
    </source>
</evidence>
<dbReference type="GO" id="GO:0031032">
    <property type="term" value="P:actomyosin structure organization"/>
    <property type="evidence" value="ECO:0007669"/>
    <property type="project" value="TreeGrafter"/>
</dbReference>
<dbReference type="SMART" id="SM00133">
    <property type="entry name" value="S_TK_X"/>
    <property type="match status" value="1"/>
</dbReference>
<evidence type="ECO:0000256" key="13">
    <source>
        <dbReference type="ARBA" id="ARBA00022842"/>
    </source>
</evidence>
<dbReference type="InterPro" id="IPR057529">
    <property type="entry name" value="MRCK/ROCK_PH"/>
</dbReference>
<evidence type="ECO:0000256" key="18">
    <source>
        <dbReference type="SAM" id="Coils"/>
    </source>
</evidence>
<dbReference type="GO" id="GO:0005886">
    <property type="term" value="C:plasma membrane"/>
    <property type="evidence" value="ECO:0007669"/>
    <property type="project" value="UniProtKB-SubCell"/>
</dbReference>
<evidence type="ECO:0000256" key="17">
    <source>
        <dbReference type="PROSITE-ProRule" id="PRU01206"/>
    </source>
</evidence>
<keyword evidence="14 17" id="KW-0175">Coiled coil</keyword>
<evidence type="ECO:0000259" key="20">
    <source>
        <dbReference type="PROSITE" id="PS50003"/>
    </source>
</evidence>
<accession>A0A7J7JQL4</accession>
<evidence type="ECO:0000256" key="14">
    <source>
        <dbReference type="ARBA" id="ARBA00023054"/>
    </source>
</evidence>
<keyword evidence="7" id="KW-0963">Cytoplasm</keyword>
<dbReference type="PROSITE" id="PS50003">
    <property type="entry name" value="PH_DOMAIN"/>
    <property type="match status" value="1"/>
</dbReference>
<evidence type="ECO:0000256" key="16">
    <source>
        <dbReference type="ARBA" id="ARBA00023212"/>
    </source>
</evidence>
<feature type="region of interest" description="Disordered" evidence="19">
    <location>
        <begin position="411"/>
        <end position="436"/>
    </location>
</feature>
<keyword evidence="16" id="KW-0206">Cytoskeleton</keyword>
<evidence type="ECO:0000256" key="9">
    <source>
        <dbReference type="ARBA" id="ARBA00022679"/>
    </source>
</evidence>
<feature type="domain" description="PH" evidence="20">
    <location>
        <begin position="858"/>
        <end position="1031"/>
    </location>
</feature>
<dbReference type="GO" id="GO:0005737">
    <property type="term" value="C:cytoplasm"/>
    <property type="evidence" value="ECO:0007669"/>
    <property type="project" value="TreeGrafter"/>
</dbReference>
<proteinExistence type="inferred from homology"/>
<gene>
    <name evidence="23" type="ORF">EB796_013461</name>
</gene>
<keyword evidence="11" id="KW-0418">Kinase</keyword>
<dbReference type="SUPFAM" id="SSF103652">
    <property type="entry name" value="G protein-binding domain"/>
    <property type="match status" value="1"/>
</dbReference>
<evidence type="ECO:0000256" key="8">
    <source>
        <dbReference type="ARBA" id="ARBA00022527"/>
    </source>
</evidence>
<keyword evidence="10" id="KW-0547">Nucleotide-binding</keyword>
<dbReference type="PROSITE" id="PS51285">
    <property type="entry name" value="AGC_KINASE_CTER"/>
    <property type="match status" value="1"/>
</dbReference>
<evidence type="ECO:0000256" key="10">
    <source>
        <dbReference type="ARBA" id="ARBA00022741"/>
    </source>
</evidence>
<dbReference type="InterPro" id="IPR015008">
    <property type="entry name" value="ROCK_Rho-bd_dom"/>
</dbReference>
<evidence type="ECO:0000313" key="23">
    <source>
        <dbReference type="EMBL" id="KAF6028235.1"/>
    </source>
</evidence>
<evidence type="ECO:0000256" key="1">
    <source>
        <dbReference type="ARBA" id="ARBA00001946"/>
    </source>
</evidence>
<evidence type="ECO:0000256" key="15">
    <source>
        <dbReference type="ARBA" id="ARBA00023136"/>
    </source>
</evidence>
<reference evidence="23" key="1">
    <citation type="submission" date="2020-06" db="EMBL/GenBank/DDBJ databases">
        <title>Draft genome of Bugula neritina, a colonial animal packing powerful symbionts and potential medicines.</title>
        <authorList>
            <person name="Rayko M."/>
        </authorList>
    </citation>
    <scope>NUCLEOTIDE SEQUENCE [LARGE SCALE GENOMIC DNA]</scope>
    <source>
        <strain evidence="23">Kwan_BN1</strain>
    </source>
</reference>
<keyword evidence="9" id="KW-0808">Transferase</keyword>
<dbReference type="Proteomes" id="UP000593567">
    <property type="component" value="Unassembled WGS sequence"/>
</dbReference>
<dbReference type="InterPro" id="IPR011993">
    <property type="entry name" value="PH-like_dom_sf"/>
</dbReference>
<dbReference type="GO" id="GO:1901888">
    <property type="term" value="P:regulation of cell junction assembly"/>
    <property type="evidence" value="ECO:0007669"/>
    <property type="project" value="TreeGrafter"/>
</dbReference>
<keyword evidence="13" id="KW-0460">Magnesium</keyword>
<dbReference type="GO" id="GO:0030866">
    <property type="term" value="P:cortical actin cytoskeleton organization"/>
    <property type="evidence" value="ECO:0007669"/>
    <property type="project" value="TreeGrafter"/>
</dbReference>
<dbReference type="Gene3D" id="1.20.5.340">
    <property type="match status" value="1"/>
</dbReference>
<dbReference type="GO" id="GO:0005524">
    <property type="term" value="F:ATP binding"/>
    <property type="evidence" value="ECO:0007669"/>
    <property type="project" value="UniProtKB-KW"/>
</dbReference>
<dbReference type="SUPFAM" id="SSF57997">
    <property type="entry name" value="Tropomyosin"/>
    <property type="match status" value="1"/>
</dbReference>
<evidence type="ECO:0000256" key="12">
    <source>
        <dbReference type="ARBA" id="ARBA00022840"/>
    </source>
</evidence>
<feature type="coiled-coil region" evidence="18">
    <location>
        <begin position="533"/>
        <end position="734"/>
    </location>
</feature>
<dbReference type="InterPro" id="IPR050839">
    <property type="entry name" value="Rho-assoc_Ser/Thr_Kinase"/>
</dbReference>
<dbReference type="SMART" id="SM00233">
    <property type="entry name" value="PH"/>
    <property type="match status" value="1"/>
</dbReference>
<dbReference type="GO" id="GO:0000281">
    <property type="term" value="P:mitotic cytokinesis"/>
    <property type="evidence" value="ECO:0007669"/>
    <property type="project" value="TreeGrafter"/>
</dbReference>
<dbReference type="GO" id="GO:0048598">
    <property type="term" value="P:embryonic morphogenesis"/>
    <property type="evidence" value="ECO:0007669"/>
    <property type="project" value="TreeGrafter"/>
</dbReference>
<comment type="subcellular location">
    <subcellularLocation>
        <location evidence="2">Cell membrane</location>
    </subcellularLocation>
    <subcellularLocation>
        <location evidence="3">Cytoplasm</location>
        <location evidence="3">Cytoskeleton</location>
    </subcellularLocation>
</comment>
<feature type="compositionally biased region" description="Basic and acidic residues" evidence="19">
    <location>
        <begin position="411"/>
        <end position="429"/>
    </location>
</feature>
<dbReference type="Pfam" id="PF08912">
    <property type="entry name" value="Rho_Binding"/>
    <property type="match status" value="1"/>
</dbReference>
<evidence type="ECO:0000256" key="19">
    <source>
        <dbReference type="SAM" id="MobiDB-lite"/>
    </source>
</evidence>
<dbReference type="GO" id="GO:0072518">
    <property type="term" value="F:Rho-dependent protein serine/threonine kinase activity"/>
    <property type="evidence" value="ECO:0007669"/>
    <property type="project" value="TreeGrafter"/>
</dbReference>
<dbReference type="PANTHER" id="PTHR22988">
    <property type="entry name" value="MYOTONIC DYSTROPHY S/T KINASE-RELATED"/>
    <property type="match status" value="1"/>
</dbReference>
<evidence type="ECO:0000256" key="2">
    <source>
        <dbReference type="ARBA" id="ARBA00004236"/>
    </source>
</evidence>
<evidence type="ECO:0000256" key="6">
    <source>
        <dbReference type="ARBA" id="ARBA00022475"/>
    </source>
</evidence>
<dbReference type="EMBL" id="VXIV02001973">
    <property type="protein sequence ID" value="KAF6028235.1"/>
    <property type="molecule type" value="Genomic_DNA"/>
</dbReference>
<dbReference type="GO" id="GO:0005856">
    <property type="term" value="C:cytoskeleton"/>
    <property type="evidence" value="ECO:0007669"/>
    <property type="project" value="UniProtKB-SubCell"/>
</dbReference>
<evidence type="ECO:0000313" key="24">
    <source>
        <dbReference type="Proteomes" id="UP000593567"/>
    </source>
</evidence>
<evidence type="ECO:0000256" key="4">
    <source>
        <dbReference type="ARBA" id="ARBA00009903"/>
    </source>
</evidence>
<dbReference type="Gene3D" id="1.10.510.10">
    <property type="entry name" value="Transferase(Phosphotransferase) domain 1"/>
    <property type="match status" value="1"/>
</dbReference>
<dbReference type="AlphaFoldDB" id="A0A7J7JQL4"/>
<evidence type="ECO:0000256" key="11">
    <source>
        <dbReference type="ARBA" id="ARBA00022777"/>
    </source>
</evidence>
<dbReference type="PANTHER" id="PTHR22988:SF73">
    <property type="entry name" value="RHO-ASSOCIATED PROTEIN KINASE"/>
    <property type="match status" value="1"/>
</dbReference>
<dbReference type="Gene3D" id="1.20.5.730">
    <property type="entry name" value="Single helix bin"/>
    <property type="match status" value="1"/>
</dbReference>
<feature type="domain" description="AGC-kinase C-terminal" evidence="21">
    <location>
        <begin position="53"/>
        <end position="121"/>
    </location>
</feature>
<evidence type="ECO:0000256" key="3">
    <source>
        <dbReference type="ARBA" id="ARBA00004245"/>
    </source>
</evidence>
<keyword evidence="12" id="KW-0067">ATP-binding</keyword>
<feature type="coiled-coil region" evidence="18">
    <location>
        <begin position="163"/>
        <end position="289"/>
    </location>
</feature>
<organism evidence="23 24">
    <name type="scientific">Bugula neritina</name>
    <name type="common">Brown bryozoan</name>
    <name type="synonym">Sertularia neritina</name>
    <dbReference type="NCBI Taxonomy" id="10212"/>
    <lineage>
        <taxon>Eukaryota</taxon>
        <taxon>Metazoa</taxon>
        <taxon>Spiralia</taxon>
        <taxon>Lophotrochozoa</taxon>
        <taxon>Bryozoa</taxon>
        <taxon>Gymnolaemata</taxon>
        <taxon>Cheilostomatida</taxon>
        <taxon>Flustrina</taxon>
        <taxon>Buguloidea</taxon>
        <taxon>Bugulidae</taxon>
        <taxon>Bugula</taxon>
    </lineage>
</organism>
<dbReference type="Pfam" id="PF25346">
    <property type="entry name" value="PH_MRCK"/>
    <property type="match status" value="1"/>
</dbReference>
<dbReference type="EC" id="2.7.11.1" evidence="5"/>
<keyword evidence="6" id="KW-1003">Cell membrane</keyword>
<dbReference type="SUPFAM" id="SSF50729">
    <property type="entry name" value="PH domain-like"/>
    <property type="match status" value="1"/>
</dbReference>
<keyword evidence="8" id="KW-0723">Serine/threonine-protein kinase</keyword>
<keyword evidence="15" id="KW-0472">Membrane</keyword>
<protein>
    <recommendedName>
        <fullName evidence="5">non-specific serine/threonine protein kinase</fullName>
        <ecNumber evidence="5">2.7.11.1</ecNumber>
    </recommendedName>
</protein>
<keyword evidence="24" id="KW-1185">Reference proteome</keyword>
<dbReference type="OrthoDB" id="2156623at2759"/>
<dbReference type="InterPro" id="IPR001849">
    <property type="entry name" value="PH_domain"/>
</dbReference>
<comment type="similarity">
    <text evidence="4">Belongs to the protein kinase superfamily. AGC Ser/Thr protein kinase family.</text>
</comment>
<name>A0A7J7JQL4_BUGNE</name>
<evidence type="ECO:0000259" key="22">
    <source>
        <dbReference type="PROSITE" id="PS51859"/>
    </source>
</evidence>
<dbReference type="InterPro" id="IPR000961">
    <property type="entry name" value="AGC-kinase_C"/>
</dbReference>
<comment type="caution">
    <text evidence="23">The sequence shown here is derived from an EMBL/GenBank/DDBJ whole genome shotgun (WGS) entry which is preliminary data.</text>
</comment>
<dbReference type="GO" id="GO:0031267">
    <property type="term" value="F:small GTPase binding"/>
    <property type="evidence" value="ECO:0007669"/>
    <property type="project" value="InterPro"/>
</dbReference>
<feature type="coiled-coil region" evidence="18">
    <location>
        <begin position="761"/>
        <end position="834"/>
    </location>
</feature>
<sequence>MDHKNSLQFPEDVEISKPAKHLISAFLTSRESRLGTNGVGEIKSHAFFNKLDKNWTWETIRSCVPPVVPDISCDTDTSNFDDIDDDRSMEETFPVPKAYAGNHLPFIGFTFTREYSFIKDAKQSGKEMPVIHDELDSVKVNGGMGRHERPAKNKGNVAGGEEYSALELLLQQEKKLRAETEQKLGVMKGSLEAMKKEEDALKSDIMDYERKIAKANLEIDKASRKYKNENERHRQATERLAMLEVQLQQQQNAAKQATESKRQRDSEKMISLERQLTDVNERLQSETESYNKYKKMYSDLLQRFNQVDTSYTELQGKHADIMAVKMKLEKNISNLTAALDKEKSSQSTVSDQIQELQERNAKLEVEINRIKAQETETRQEKEMLLQSKFSMEKSLANTELELKTYQHKYEEEHRAHQETVSRHKDDKRKTLMSNEDSNRNLIREMQLKIDYEKSVRQSAEDAKLSMEKKKNELIVDLDQVRSQSSKLGQDLKALMVENQTLKQHIEEEVSKRSHAQSELKAHLQEITVVRIAEKQSSKEIETLKDERRNTEQRINALKTEVKKLEKANAELREQLEDEQNFYGLYKTQVREQKEEIEDMNKQMEELETDLKNTREERDRITATLQLTLTKADSQQLLRKIAEDQLAELQHEKEVLDIELSHERQENNKKESALQKLESENRVLSGEIETLNQNSVELDSKLRKQSEEMTKLQESRAHESINEELRELRKALQSERLFKVQAVDKLAEVMQRKEFSQKDKGRKVSSMELKKREKECRKLQQELTQEKTKFNALVDKNARELSELNATLYEESKVRTRIQLELDARESELEQLRQKLITSDTISVSSGNDLDSLNDSAVSEHLAGWLAIPARNKGKFTWKKQYIVVSSKKILFYETDHENAIPTLVIDIDKLAHVRAVSQGDVHRASPKDIPRIFQMLYYTDGETAIKPREDNQQPQPGVLSHKGHDFLDIHYRTPTTCCHMKFHKEHWEKGEEFVGYCKVNKDAQSAKELLLQANTAEEQKKWIQRMSKRVNKSRLSGYYPFSMYCIDELPPCALVVLLTAVSMVDASLSSETTSRALCPRLPAESLSGRIRRSAVAIQIQ</sequence>
<dbReference type="Gene3D" id="2.30.29.30">
    <property type="entry name" value="Pleckstrin-homology domain (PH domain)/Phosphotyrosine-binding domain (PTB)"/>
    <property type="match status" value="1"/>
</dbReference>
<evidence type="ECO:0000256" key="5">
    <source>
        <dbReference type="ARBA" id="ARBA00012513"/>
    </source>
</evidence>